<proteinExistence type="predicted"/>
<sequence length="50" mass="5497">VPPTRSLLPNSYRTCSTPTSESPLGFPLRTQTPQPSEAEADWEGGREKSH</sequence>
<feature type="compositionally biased region" description="Polar residues" evidence="1">
    <location>
        <begin position="7"/>
        <end position="22"/>
    </location>
</feature>
<reference evidence="2" key="1">
    <citation type="journal article" date="2004" name="Nature">
        <title>Genome duplication in the teleost fish Tetraodon nigroviridis reveals the early vertebrate proto-karyotype.</title>
        <authorList>
            <person name="Jaillon O."/>
            <person name="Aury J.-M."/>
            <person name="Brunet F."/>
            <person name="Petit J.-L."/>
            <person name="Stange-Thomann N."/>
            <person name="Mauceli E."/>
            <person name="Bouneau L."/>
            <person name="Fischer C."/>
            <person name="Ozouf-Costaz C."/>
            <person name="Bernot A."/>
            <person name="Nicaud S."/>
            <person name="Jaffe D."/>
            <person name="Fisher S."/>
            <person name="Lutfalla G."/>
            <person name="Dossat C."/>
            <person name="Segurens B."/>
            <person name="Dasilva C."/>
            <person name="Salanoubat M."/>
            <person name="Levy M."/>
            <person name="Boudet N."/>
            <person name="Castellano S."/>
            <person name="Anthouard V."/>
            <person name="Jubin C."/>
            <person name="Castelli V."/>
            <person name="Katinka M."/>
            <person name="Vacherie B."/>
            <person name="Biemont C."/>
            <person name="Skalli Z."/>
            <person name="Cattolico L."/>
            <person name="Poulain J."/>
            <person name="De Berardinis V."/>
            <person name="Cruaud C."/>
            <person name="Duprat S."/>
            <person name="Brottier P."/>
            <person name="Coutanceau J.-P."/>
            <person name="Gouzy J."/>
            <person name="Parra G."/>
            <person name="Lardier G."/>
            <person name="Chapple C."/>
            <person name="McKernan K.J."/>
            <person name="McEwan P."/>
            <person name="Bosak S."/>
            <person name="Kellis M."/>
            <person name="Volff J.-N."/>
            <person name="Guigo R."/>
            <person name="Zody M.C."/>
            <person name="Mesirov J."/>
            <person name="Lindblad-Toh K."/>
            <person name="Birren B."/>
            <person name="Nusbaum C."/>
            <person name="Kahn D."/>
            <person name="Robinson-Rechavi M."/>
            <person name="Laudet V."/>
            <person name="Schachter V."/>
            <person name="Quetier F."/>
            <person name="Saurin W."/>
            <person name="Scarpelli C."/>
            <person name="Wincker P."/>
            <person name="Lander E.S."/>
            <person name="Weissenbach J."/>
            <person name="Roest Crollius H."/>
        </authorList>
    </citation>
    <scope>NUCLEOTIDE SEQUENCE [LARGE SCALE GENOMIC DNA]</scope>
</reference>
<protein>
    <submittedName>
        <fullName evidence="2">(spotted green pufferfish) hypothetical protein</fullName>
    </submittedName>
</protein>
<evidence type="ECO:0000313" key="2">
    <source>
        <dbReference type="EMBL" id="CAF95968.1"/>
    </source>
</evidence>
<feature type="region of interest" description="Disordered" evidence="1">
    <location>
        <begin position="1"/>
        <end position="50"/>
    </location>
</feature>
<dbReference type="EMBL" id="CAAE01014119">
    <property type="protein sequence ID" value="CAF95968.1"/>
    <property type="molecule type" value="Genomic_DNA"/>
</dbReference>
<evidence type="ECO:0000256" key="1">
    <source>
        <dbReference type="SAM" id="MobiDB-lite"/>
    </source>
</evidence>
<dbReference type="KEGG" id="tng:GSTEN00012816G001"/>
<gene>
    <name evidence="2" type="ORF">GSTENG00012816001</name>
</gene>
<reference evidence="2" key="2">
    <citation type="submission" date="2004-02" db="EMBL/GenBank/DDBJ databases">
        <authorList>
            <consortium name="Genoscope"/>
            <consortium name="Whitehead Institute Centre for Genome Research"/>
        </authorList>
    </citation>
    <scope>NUCLEOTIDE SEQUENCE</scope>
</reference>
<organism evidence="2">
    <name type="scientific">Tetraodon nigroviridis</name>
    <name type="common">Spotted green pufferfish</name>
    <name type="synonym">Chelonodon nigroviridis</name>
    <dbReference type="NCBI Taxonomy" id="99883"/>
    <lineage>
        <taxon>Eukaryota</taxon>
        <taxon>Metazoa</taxon>
        <taxon>Chordata</taxon>
        <taxon>Craniata</taxon>
        <taxon>Vertebrata</taxon>
        <taxon>Euteleostomi</taxon>
        <taxon>Actinopterygii</taxon>
        <taxon>Neopterygii</taxon>
        <taxon>Teleostei</taxon>
        <taxon>Neoteleostei</taxon>
        <taxon>Acanthomorphata</taxon>
        <taxon>Eupercaria</taxon>
        <taxon>Tetraodontiformes</taxon>
        <taxon>Tetradontoidea</taxon>
        <taxon>Tetraodontidae</taxon>
        <taxon>Tetraodon</taxon>
    </lineage>
</organism>
<feature type="non-terminal residue" evidence="2">
    <location>
        <position position="1"/>
    </location>
</feature>
<name>Q4STR4_TETNG</name>
<dbReference type="AlphaFoldDB" id="Q4STR4"/>
<accession>Q4STR4</accession>
<comment type="caution">
    <text evidence="2">The sequence shown here is derived from an EMBL/GenBank/DDBJ whole genome shotgun (WGS) entry which is preliminary data.</text>
</comment>